<name>A0A090YCG4_9BACI</name>
<dbReference type="InterPro" id="IPR012337">
    <property type="entry name" value="RNaseH-like_sf"/>
</dbReference>
<sequence length="235" mass="28060">MRKENLFKWKHYQPDIILLTVRWYLRYNLSFRDLVEMMEERGLSIAHTTIMRWVHQYGPELDERVRRHLKTTNDSWRVDETYVKVKGQWMYLYRAVDSEGNTIDFYLSESRDKQATKRFFKKALAASHICKPRVITVDKNPAYAVAIQELKEEKRMPEGIQLRQVKYLNNIVEQNHRFIKKRVRSMLGFKSYETATSILSGVETMHMMKKGELHLQVKSAQNEVRFIHKLFGIAS</sequence>
<evidence type="ECO:0000256" key="1">
    <source>
        <dbReference type="ARBA" id="ARBA00002286"/>
    </source>
</evidence>
<dbReference type="GO" id="GO:0032196">
    <property type="term" value="P:transposition"/>
    <property type="evidence" value="ECO:0007669"/>
    <property type="project" value="UniProtKB-KW"/>
</dbReference>
<dbReference type="PROSITE" id="PS50994">
    <property type="entry name" value="INTEGRASE"/>
    <property type="match status" value="1"/>
</dbReference>
<dbReference type="GO" id="GO:0006310">
    <property type="term" value="P:DNA recombination"/>
    <property type="evidence" value="ECO:0007669"/>
    <property type="project" value="UniProtKB-KW"/>
</dbReference>
<dbReference type="NCBIfam" id="NF033587">
    <property type="entry name" value="transpos_IS6"/>
    <property type="match status" value="1"/>
</dbReference>
<evidence type="ECO:0000256" key="4">
    <source>
        <dbReference type="ARBA" id="ARBA00023172"/>
    </source>
</evidence>
<dbReference type="AlphaFoldDB" id="A0A090YCG4"/>
<dbReference type="Gene3D" id="3.30.420.10">
    <property type="entry name" value="Ribonuclease H-like superfamily/Ribonuclease H"/>
    <property type="match status" value="1"/>
</dbReference>
<dbReference type="GO" id="GO:0015074">
    <property type="term" value="P:DNA integration"/>
    <property type="evidence" value="ECO:0007669"/>
    <property type="project" value="InterPro"/>
</dbReference>
<dbReference type="InterPro" id="IPR036397">
    <property type="entry name" value="RNaseH_sf"/>
</dbReference>
<dbReference type="SUPFAM" id="SSF53098">
    <property type="entry name" value="Ribonuclease H-like"/>
    <property type="match status" value="1"/>
</dbReference>
<dbReference type="EMBL" id="JMQC01000009">
    <property type="protein sequence ID" value="KFM95527.1"/>
    <property type="molecule type" value="Genomic_DNA"/>
</dbReference>
<keyword evidence="4" id="KW-0233">DNA recombination</keyword>
<comment type="caution">
    <text evidence="6">The sequence shown here is derived from an EMBL/GenBank/DDBJ whole genome shotgun (WGS) entry which is preliminary data.</text>
</comment>
<protein>
    <submittedName>
        <fullName evidence="6">Transposase IS66 family protein</fullName>
    </submittedName>
</protein>
<dbReference type="Pfam" id="PF13610">
    <property type="entry name" value="DDE_Tnp_IS240"/>
    <property type="match status" value="1"/>
</dbReference>
<organism evidence="6 7">
    <name type="scientific">Bacillus clarus</name>
    <dbReference type="NCBI Taxonomy" id="2338372"/>
    <lineage>
        <taxon>Bacteria</taxon>
        <taxon>Bacillati</taxon>
        <taxon>Bacillota</taxon>
        <taxon>Bacilli</taxon>
        <taxon>Bacillales</taxon>
        <taxon>Bacillaceae</taxon>
        <taxon>Bacillus</taxon>
        <taxon>Bacillus cereus group</taxon>
    </lineage>
</organism>
<accession>A0A090YCG4</accession>
<dbReference type="PANTHER" id="PTHR35528">
    <property type="entry name" value="BLL1675 PROTEIN"/>
    <property type="match status" value="1"/>
</dbReference>
<reference evidence="6 7" key="1">
    <citation type="submission" date="2014-04" db="EMBL/GenBank/DDBJ databases">
        <authorList>
            <person name="Bishop-Lilly K.A."/>
            <person name="Broomall S.M."/>
            <person name="Chain P.S."/>
            <person name="Chertkov O."/>
            <person name="Coyne S.R."/>
            <person name="Daligault H.E."/>
            <person name="Davenport K.W."/>
            <person name="Erkkila T."/>
            <person name="Frey K.G."/>
            <person name="Gibbons H.S."/>
            <person name="Gu W."/>
            <person name="Jaissle J."/>
            <person name="Johnson S.L."/>
            <person name="Koroleva G.I."/>
            <person name="Ladner J.T."/>
            <person name="Lo C.-C."/>
            <person name="Minogue T.D."/>
            <person name="Munk C."/>
            <person name="Palacios G.F."/>
            <person name="Redden C.L."/>
            <person name="Rosenzweig C.N."/>
            <person name="Scholz M.B."/>
            <person name="Teshima H."/>
            <person name="Xu Y."/>
        </authorList>
    </citation>
    <scope>NUCLEOTIDE SEQUENCE [LARGE SCALE GENOMIC DNA]</scope>
    <source>
        <strain evidence="6 7">BHP</strain>
    </source>
</reference>
<feature type="domain" description="Integrase catalytic" evidence="5">
    <location>
        <begin position="55"/>
        <end position="235"/>
    </location>
</feature>
<evidence type="ECO:0000313" key="6">
    <source>
        <dbReference type="EMBL" id="KFM95527.1"/>
    </source>
</evidence>
<keyword evidence="3" id="KW-0238">DNA-binding</keyword>
<dbReference type="InterPro" id="IPR001584">
    <property type="entry name" value="Integrase_cat-core"/>
</dbReference>
<gene>
    <name evidence="6" type="ORF">DJ93_5462</name>
</gene>
<evidence type="ECO:0000313" key="7">
    <source>
        <dbReference type="Proteomes" id="UP000029389"/>
    </source>
</evidence>
<dbReference type="PATRIC" id="fig|1405.8.peg.5634"/>
<proteinExistence type="predicted"/>
<dbReference type="InterPro" id="IPR047930">
    <property type="entry name" value="Transpos_IS6"/>
</dbReference>
<comment type="function">
    <text evidence="1">Involved in the transposition of the insertion sequence.</text>
</comment>
<evidence type="ECO:0000256" key="2">
    <source>
        <dbReference type="ARBA" id="ARBA00022578"/>
    </source>
</evidence>
<dbReference type="RefSeq" id="WP_042984570.1">
    <property type="nucleotide sequence ID" value="NZ_JMQC01000009.1"/>
</dbReference>
<dbReference type="InterPro" id="IPR052183">
    <property type="entry name" value="IS_Transposase"/>
</dbReference>
<keyword evidence="2" id="KW-0815">Transposition</keyword>
<evidence type="ECO:0000259" key="5">
    <source>
        <dbReference type="PROSITE" id="PS50994"/>
    </source>
</evidence>
<dbReference type="InterPro" id="IPR032874">
    <property type="entry name" value="DDE_dom"/>
</dbReference>
<dbReference type="PANTHER" id="PTHR35528:SF3">
    <property type="entry name" value="BLL1675 PROTEIN"/>
    <property type="match status" value="1"/>
</dbReference>
<dbReference type="Proteomes" id="UP000029389">
    <property type="component" value="Unassembled WGS sequence"/>
</dbReference>
<evidence type="ECO:0000256" key="3">
    <source>
        <dbReference type="ARBA" id="ARBA00023125"/>
    </source>
</evidence>
<dbReference type="GO" id="GO:0003677">
    <property type="term" value="F:DNA binding"/>
    <property type="evidence" value="ECO:0007669"/>
    <property type="project" value="UniProtKB-KW"/>
</dbReference>